<dbReference type="EMBL" id="VOEJ01000002">
    <property type="protein sequence ID" value="TWR30206.1"/>
    <property type="molecule type" value="Genomic_DNA"/>
</dbReference>
<reference evidence="8 9" key="1">
    <citation type="submission" date="2019-07" db="EMBL/GenBank/DDBJ databases">
        <authorList>
            <person name="Kim J."/>
        </authorList>
    </citation>
    <scope>NUCLEOTIDE SEQUENCE [LARGE SCALE GENOMIC DNA]</scope>
    <source>
        <strain evidence="9">dk17</strain>
    </source>
</reference>
<dbReference type="AlphaFoldDB" id="A0A563UFY5"/>
<evidence type="ECO:0000256" key="5">
    <source>
        <dbReference type="ARBA" id="ARBA00023136"/>
    </source>
</evidence>
<keyword evidence="4 6" id="KW-1133">Transmembrane helix</keyword>
<dbReference type="OrthoDB" id="1121311at2"/>
<keyword evidence="9" id="KW-1185">Reference proteome</keyword>
<dbReference type="NCBIfam" id="TIGR03954">
    <property type="entry name" value="integ_memb_HG"/>
    <property type="match status" value="1"/>
</dbReference>
<dbReference type="InterPro" id="IPR023845">
    <property type="entry name" value="DUF3817_TM"/>
</dbReference>
<evidence type="ECO:0000256" key="3">
    <source>
        <dbReference type="ARBA" id="ARBA00022692"/>
    </source>
</evidence>
<dbReference type="GO" id="GO:0005886">
    <property type="term" value="C:plasma membrane"/>
    <property type="evidence" value="ECO:0007669"/>
    <property type="project" value="UniProtKB-SubCell"/>
</dbReference>
<protein>
    <submittedName>
        <fullName evidence="8">DUF3817 domain-containing protein</fullName>
    </submittedName>
</protein>
<keyword evidence="5 6" id="KW-0472">Membrane</keyword>
<feature type="transmembrane region" description="Helical" evidence="6">
    <location>
        <begin position="78"/>
        <end position="97"/>
    </location>
</feature>
<organism evidence="8 9">
    <name type="scientific">Mucilaginibacter pallidiroseus</name>
    <dbReference type="NCBI Taxonomy" id="2599295"/>
    <lineage>
        <taxon>Bacteria</taxon>
        <taxon>Pseudomonadati</taxon>
        <taxon>Bacteroidota</taxon>
        <taxon>Sphingobacteriia</taxon>
        <taxon>Sphingobacteriales</taxon>
        <taxon>Sphingobacteriaceae</taxon>
        <taxon>Mucilaginibacter</taxon>
    </lineage>
</organism>
<dbReference type="RefSeq" id="WP_146380666.1">
    <property type="nucleotide sequence ID" value="NZ_VOEJ01000002.1"/>
</dbReference>
<dbReference type="PANTHER" id="PTHR40077">
    <property type="entry name" value="MEMBRANE PROTEIN-RELATED"/>
    <property type="match status" value="1"/>
</dbReference>
<comment type="caution">
    <text evidence="8">The sequence shown here is derived from an EMBL/GenBank/DDBJ whole genome shotgun (WGS) entry which is preliminary data.</text>
</comment>
<evidence type="ECO:0000256" key="2">
    <source>
        <dbReference type="ARBA" id="ARBA00022475"/>
    </source>
</evidence>
<evidence type="ECO:0000313" key="9">
    <source>
        <dbReference type="Proteomes" id="UP000320042"/>
    </source>
</evidence>
<proteinExistence type="predicted"/>
<keyword evidence="3 6" id="KW-0812">Transmembrane</keyword>
<dbReference type="PANTHER" id="PTHR40077:SF1">
    <property type="entry name" value="MEMBRANE PROTEIN"/>
    <property type="match status" value="1"/>
</dbReference>
<evidence type="ECO:0000256" key="6">
    <source>
        <dbReference type="SAM" id="Phobius"/>
    </source>
</evidence>
<evidence type="ECO:0000256" key="4">
    <source>
        <dbReference type="ARBA" id="ARBA00022989"/>
    </source>
</evidence>
<feature type="transmembrane region" description="Helical" evidence="6">
    <location>
        <begin position="45"/>
        <end position="66"/>
    </location>
</feature>
<comment type="subcellular location">
    <subcellularLocation>
        <location evidence="1">Cell membrane</location>
        <topology evidence="1">Multi-pass membrane protein</topology>
    </subcellularLocation>
</comment>
<sequence length="107" mass="12042">MIQLLKSSVGRLRIIAFLEGISLLALIFIAVPLKHFGNTPSMVKAMGPVHGVLFLLFIFNTISVGVEQKWNFRNTTRKVLLACIIPFGTFYIDYKILKKIDCSKQGK</sequence>
<evidence type="ECO:0000256" key="1">
    <source>
        <dbReference type="ARBA" id="ARBA00004651"/>
    </source>
</evidence>
<feature type="transmembrane region" description="Helical" evidence="6">
    <location>
        <begin position="12"/>
        <end position="33"/>
    </location>
</feature>
<dbReference type="Proteomes" id="UP000320042">
    <property type="component" value="Unassembled WGS sequence"/>
</dbReference>
<gene>
    <name evidence="8" type="ORF">FPZ43_04485</name>
</gene>
<accession>A0A563UFY5</accession>
<feature type="domain" description="DUF3817" evidence="7">
    <location>
        <begin position="10"/>
        <end position="96"/>
    </location>
</feature>
<evidence type="ECO:0000313" key="8">
    <source>
        <dbReference type="EMBL" id="TWR30206.1"/>
    </source>
</evidence>
<keyword evidence="2" id="KW-1003">Cell membrane</keyword>
<dbReference type="Pfam" id="PF12823">
    <property type="entry name" value="DUF3817"/>
    <property type="match status" value="1"/>
</dbReference>
<evidence type="ECO:0000259" key="7">
    <source>
        <dbReference type="Pfam" id="PF12823"/>
    </source>
</evidence>
<name>A0A563UFY5_9SPHI</name>